<gene>
    <name evidence="2" type="ORF">RRG08_033970</name>
</gene>
<comment type="caution">
    <text evidence="2">The sequence shown here is derived from an EMBL/GenBank/DDBJ whole genome shotgun (WGS) entry which is preliminary data.</text>
</comment>
<evidence type="ECO:0000313" key="3">
    <source>
        <dbReference type="Proteomes" id="UP001283361"/>
    </source>
</evidence>
<name>A0AAE1D3B6_9GAST</name>
<dbReference type="Proteomes" id="UP001283361">
    <property type="component" value="Unassembled WGS sequence"/>
</dbReference>
<dbReference type="EMBL" id="JAWDGP010005588">
    <property type="protein sequence ID" value="KAK3755793.1"/>
    <property type="molecule type" value="Genomic_DNA"/>
</dbReference>
<organism evidence="2 3">
    <name type="scientific">Elysia crispata</name>
    <name type="common">lettuce slug</name>
    <dbReference type="NCBI Taxonomy" id="231223"/>
    <lineage>
        <taxon>Eukaryota</taxon>
        <taxon>Metazoa</taxon>
        <taxon>Spiralia</taxon>
        <taxon>Lophotrochozoa</taxon>
        <taxon>Mollusca</taxon>
        <taxon>Gastropoda</taxon>
        <taxon>Heterobranchia</taxon>
        <taxon>Euthyneura</taxon>
        <taxon>Panpulmonata</taxon>
        <taxon>Sacoglossa</taxon>
        <taxon>Placobranchoidea</taxon>
        <taxon>Plakobranchidae</taxon>
        <taxon>Elysia</taxon>
    </lineage>
</organism>
<reference evidence="2" key="1">
    <citation type="journal article" date="2023" name="G3 (Bethesda)">
        <title>A reference genome for the long-term kleptoplast-retaining sea slug Elysia crispata morphotype clarki.</title>
        <authorList>
            <person name="Eastman K.E."/>
            <person name="Pendleton A.L."/>
            <person name="Shaikh M.A."/>
            <person name="Suttiyut T."/>
            <person name="Ogas R."/>
            <person name="Tomko P."/>
            <person name="Gavelis G."/>
            <person name="Widhalm J.R."/>
            <person name="Wisecaver J.H."/>
        </authorList>
    </citation>
    <scope>NUCLEOTIDE SEQUENCE</scope>
    <source>
        <strain evidence="2">ECLA1</strain>
    </source>
</reference>
<sequence length="107" mass="11769">MMEVEAAKTMFSRSVGQGLRYTTLVADGDCKTFNELQELRPYGDTSICQEECTNHVSKRLGLRNLVAAECKRGTTLGGRKQGSLTQAKIALLQSHYKKAVASKLWGS</sequence>
<dbReference type="InterPro" id="IPR049012">
    <property type="entry name" value="Mutator_transp_dom"/>
</dbReference>
<evidence type="ECO:0000259" key="1">
    <source>
        <dbReference type="Pfam" id="PF20700"/>
    </source>
</evidence>
<evidence type="ECO:0000313" key="2">
    <source>
        <dbReference type="EMBL" id="KAK3755793.1"/>
    </source>
</evidence>
<keyword evidence="3" id="KW-1185">Reference proteome</keyword>
<dbReference type="Pfam" id="PF20700">
    <property type="entry name" value="Mutator"/>
    <property type="match status" value="1"/>
</dbReference>
<protein>
    <recommendedName>
        <fullName evidence="1">Mutator-like transposase domain-containing protein</fullName>
    </recommendedName>
</protein>
<feature type="domain" description="Mutator-like transposase" evidence="1">
    <location>
        <begin position="2"/>
        <end position="101"/>
    </location>
</feature>
<dbReference type="AlphaFoldDB" id="A0AAE1D3B6"/>
<proteinExistence type="predicted"/>
<accession>A0AAE1D3B6</accession>